<gene>
    <name evidence="3" type="ORF">K402DRAFT_371763</name>
</gene>
<accession>A0A6G1H9A0</accession>
<dbReference type="EMBL" id="ML977144">
    <property type="protein sequence ID" value="KAF1989781.1"/>
    <property type="molecule type" value="Genomic_DNA"/>
</dbReference>
<dbReference type="GO" id="GO:0015098">
    <property type="term" value="F:molybdate ion transmembrane transporter activity"/>
    <property type="evidence" value="ECO:0007669"/>
    <property type="project" value="InterPro"/>
</dbReference>
<dbReference type="InterPro" id="IPR031563">
    <property type="entry name" value="MOT1/MOT2"/>
</dbReference>
<feature type="transmembrane region" description="Helical" evidence="2">
    <location>
        <begin position="168"/>
        <end position="185"/>
    </location>
</feature>
<feature type="transmembrane region" description="Helical" evidence="2">
    <location>
        <begin position="308"/>
        <end position="329"/>
    </location>
</feature>
<feature type="transmembrane region" description="Helical" evidence="2">
    <location>
        <begin position="190"/>
        <end position="209"/>
    </location>
</feature>
<feature type="transmembrane region" description="Helical" evidence="2">
    <location>
        <begin position="103"/>
        <end position="125"/>
    </location>
</feature>
<dbReference type="Proteomes" id="UP000800041">
    <property type="component" value="Unassembled WGS sequence"/>
</dbReference>
<evidence type="ECO:0000256" key="2">
    <source>
        <dbReference type="SAM" id="Phobius"/>
    </source>
</evidence>
<protein>
    <recommendedName>
        <fullName evidence="5">Sulfate transporter</fullName>
    </recommendedName>
</protein>
<dbReference type="PANTHER" id="PTHR31970">
    <property type="match status" value="1"/>
</dbReference>
<evidence type="ECO:0000313" key="3">
    <source>
        <dbReference type="EMBL" id="KAF1989781.1"/>
    </source>
</evidence>
<evidence type="ECO:0008006" key="5">
    <source>
        <dbReference type="Google" id="ProtNLM"/>
    </source>
</evidence>
<evidence type="ECO:0000256" key="1">
    <source>
        <dbReference type="SAM" id="MobiDB-lite"/>
    </source>
</evidence>
<feature type="compositionally biased region" description="Basic residues" evidence="1">
    <location>
        <begin position="1"/>
        <end position="13"/>
    </location>
</feature>
<feature type="transmembrane region" description="Helical" evidence="2">
    <location>
        <begin position="58"/>
        <end position="82"/>
    </location>
</feature>
<dbReference type="PANTHER" id="PTHR31970:SF9">
    <property type="entry name" value="MOLYBDATE TRANSPORTER 2"/>
    <property type="match status" value="1"/>
</dbReference>
<dbReference type="AlphaFoldDB" id="A0A6G1H9A0"/>
<keyword evidence="2" id="KW-0812">Transmembrane</keyword>
<keyword evidence="2" id="KW-0472">Membrane</keyword>
<feature type="transmembrane region" description="Helical" evidence="2">
    <location>
        <begin position="276"/>
        <end position="296"/>
    </location>
</feature>
<feature type="region of interest" description="Disordered" evidence="1">
    <location>
        <begin position="375"/>
        <end position="394"/>
    </location>
</feature>
<feature type="region of interest" description="Disordered" evidence="1">
    <location>
        <begin position="1"/>
        <end position="21"/>
    </location>
</feature>
<reference evidence="3" key="1">
    <citation type="journal article" date="2020" name="Stud. Mycol.">
        <title>101 Dothideomycetes genomes: a test case for predicting lifestyles and emergence of pathogens.</title>
        <authorList>
            <person name="Haridas S."/>
            <person name="Albert R."/>
            <person name="Binder M."/>
            <person name="Bloem J."/>
            <person name="Labutti K."/>
            <person name="Salamov A."/>
            <person name="Andreopoulos B."/>
            <person name="Baker S."/>
            <person name="Barry K."/>
            <person name="Bills G."/>
            <person name="Bluhm B."/>
            <person name="Cannon C."/>
            <person name="Castanera R."/>
            <person name="Culley D."/>
            <person name="Daum C."/>
            <person name="Ezra D."/>
            <person name="Gonzalez J."/>
            <person name="Henrissat B."/>
            <person name="Kuo A."/>
            <person name="Liang C."/>
            <person name="Lipzen A."/>
            <person name="Lutzoni F."/>
            <person name="Magnuson J."/>
            <person name="Mondo S."/>
            <person name="Nolan M."/>
            <person name="Ohm R."/>
            <person name="Pangilinan J."/>
            <person name="Park H.-J."/>
            <person name="Ramirez L."/>
            <person name="Alfaro M."/>
            <person name="Sun H."/>
            <person name="Tritt A."/>
            <person name="Yoshinaga Y."/>
            <person name="Zwiers L.-H."/>
            <person name="Turgeon B."/>
            <person name="Goodwin S."/>
            <person name="Spatafora J."/>
            <person name="Crous P."/>
            <person name="Grigoriev I."/>
        </authorList>
    </citation>
    <scope>NUCLEOTIDE SEQUENCE</scope>
    <source>
        <strain evidence="3">CBS 113979</strain>
    </source>
</reference>
<evidence type="ECO:0000313" key="4">
    <source>
        <dbReference type="Proteomes" id="UP000800041"/>
    </source>
</evidence>
<dbReference type="OrthoDB" id="5402974at2759"/>
<keyword evidence="4" id="KW-1185">Reference proteome</keyword>
<dbReference type="Pfam" id="PF16983">
    <property type="entry name" value="MFS_MOT1"/>
    <property type="match status" value="2"/>
</dbReference>
<sequence>MELRQRLSRHTSALKKTSQHNLSTLRRQPLAELSGSLGDLGTLLPLLLSMTLTRSISLAPTLIFTGLANIVTGAVFGIPLPVQPMKAIAATAISDYFSIRETMAAGLLVAGAVFLMSATGVIRWVGKVVPVPVVKGIQVGAGLSLCIAAGTNMVKSLQWAGPWWGDNLVWAVLAGLFLLICTISLPRAPYAMIVFIAGIILSLIHMHTIELPPPPKTAWRPWHPRLYVPHGSTWAHQALGAALAQLPLTTLNSIIAVSHLSADLLPSLPHPSETSLGISVAVMNLVGCWFGAMPACHGSGGLAGQYRFGARSGASVIVLGLVKFFLGLFVGDGLLELLRSFPQALLGVMVIAAGVELARVGESLNGSSARDLWEEAEEASTTEDANTTGSNETLPVNGSLGIGRKMREVSEKEKRERWIVMIITVAGLLAFKNDAVGFVAGMCWHWGLRAPDAWARWRESRGENRGRSWVNWGRGWFGQWRENEEQDAQTGLLENHDAPEGRLV</sequence>
<proteinExistence type="predicted"/>
<keyword evidence="2" id="KW-1133">Transmembrane helix</keyword>
<organism evidence="3 4">
    <name type="scientific">Aulographum hederae CBS 113979</name>
    <dbReference type="NCBI Taxonomy" id="1176131"/>
    <lineage>
        <taxon>Eukaryota</taxon>
        <taxon>Fungi</taxon>
        <taxon>Dikarya</taxon>
        <taxon>Ascomycota</taxon>
        <taxon>Pezizomycotina</taxon>
        <taxon>Dothideomycetes</taxon>
        <taxon>Pleosporomycetidae</taxon>
        <taxon>Aulographales</taxon>
        <taxon>Aulographaceae</taxon>
    </lineage>
</organism>
<name>A0A6G1H9A0_9PEZI</name>